<reference evidence="1 2" key="1">
    <citation type="submission" date="2023-07" db="EMBL/GenBank/DDBJ databases">
        <title>Sequencing the genomes of 1000 actinobacteria strains.</title>
        <authorList>
            <person name="Klenk H.-P."/>
        </authorList>
    </citation>
    <scope>NUCLEOTIDE SEQUENCE [LARGE SCALE GENOMIC DNA]</scope>
    <source>
        <strain evidence="1 2">DSM 44388</strain>
    </source>
</reference>
<gene>
    <name evidence="1" type="ORF">J2S57_005830</name>
</gene>
<protein>
    <submittedName>
        <fullName evidence="1">Uncharacterized protein</fullName>
    </submittedName>
</protein>
<dbReference type="EMBL" id="JAUSQZ010000001">
    <property type="protein sequence ID" value="MDP9830081.1"/>
    <property type="molecule type" value="Genomic_DNA"/>
</dbReference>
<evidence type="ECO:0000313" key="1">
    <source>
        <dbReference type="EMBL" id="MDP9830081.1"/>
    </source>
</evidence>
<name>A0ABT9PBK1_9ACTN</name>
<proteinExistence type="predicted"/>
<dbReference type="Proteomes" id="UP001235712">
    <property type="component" value="Unassembled WGS sequence"/>
</dbReference>
<sequence>MSEVPDDVVAAVVAALLPRLRPSGDALGDWRRQRQQALGMRRGA</sequence>
<organism evidence="1 2">
    <name type="scientific">Kineosporia succinea</name>
    <dbReference type="NCBI Taxonomy" id="84632"/>
    <lineage>
        <taxon>Bacteria</taxon>
        <taxon>Bacillati</taxon>
        <taxon>Actinomycetota</taxon>
        <taxon>Actinomycetes</taxon>
        <taxon>Kineosporiales</taxon>
        <taxon>Kineosporiaceae</taxon>
        <taxon>Kineosporia</taxon>
    </lineage>
</organism>
<evidence type="ECO:0000313" key="2">
    <source>
        <dbReference type="Proteomes" id="UP001235712"/>
    </source>
</evidence>
<keyword evidence="2" id="KW-1185">Reference proteome</keyword>
<comment type="caution">
    <text evidence="1">The sequence shown here is derived from an EMBL/GenBank/DDBJ whole genome shotgun (WGS) entry which is preliminary data.</text>
</comment>
<accession>A0ABT9PBK1</accession>